<feature type="transmembrane region" description="Helical" evidence="7">
    <location>
        <begin position="195"/>
        <end position="217"/>
    </location>
</feature>
<feature type="domain" description="ABC transmembrane type-1" evidence="8">
    <location>
        <begin position="63"/>
        <end position="269"/>
    </location>
</feature>
<dbReference type="SUPFAM" id="SSF161098">
    <property type="entry name" value="MetI-like"/>
    <property type="match status" value="2"/>
</dbReference>
<evidence type="ECO:0000256" key="7">
    <source>
        <dbReference type="RuleBase" id="RU363032"/>
    </source>
</evidence>
<reference evidence="10" key="1">
    <citation type="submission" date="2010-02" db="EMBL/GenBank/DDBJ databases">
        <title>Complete sequence of Desulfurivibrio alkaliphilus AHT2.</title>
        <authorList>
            <consortium name="US DOE Joint Genome Institute"/>
            <person name="Pitluck S."/>
            <person name="Chertkov O."/>
            <person name="Detter J.C."/>
            <person name="Han C."/>
            <person name="Tapia R."/>
            <person name="Larimer F."/>
            <person name="Land M."/>
            <person name="Hauser L."/>
            <person name="Kyrpides N."/>
            <person name="Mikhailova N."/>
            <person name="Sorokin D.Y."/>
            <person name="Muyzer G."/>
            <person name="Woyke T."/>
        </authorList>
    </citation>
    <scope>NUCLEOTIDE SEQUENCE [LARGE SCALE GENOMIC DNA]</scope>
    <source>
        <strain evidence="10">DSM 19089 / UNIQEM U267 / AHT2</strain>
    </source>
</reference>
<dbReference type="InParanoid" id="D6Z6C5"/>
<dbReference type="AlphaFoldDB" id="D6Z6C5"/>
<dbReference type="GO" id="GO:0005886">
    <property type="term" value="C:plasma membrane"/>
    <property type="evidence" value="ECO:0007669"/>
    <property type="project" value="UniProtKB-SubCell"/>
</dbReference>
<evidence type="ECO:0000313" key="9">
    <source>
        <dbReference type="EMBL" id="ADH86890.1"/>
    </source>
</evidence>
<evidence type="ECO:0000259" key="8">
    <source>
        <dbReference type="PROSITE" id="PS50928"/>
    </source>
</evidence>
<accession>D6Z6C5</accession>
<keyword evidence="4 7" id="KW-0812">Transmembrane</keyword>
<dbReference type="STRING" id="589865.DaAHT2_2225"/>
<keyword evidence="2 7" id="KW-0813">Transport</keyword>
<proteinExistence type="inferred from homology"/>
<gene>
    <name evidence="9" type="ordered locus">DaAHT2_2225</name>
</gene>
<evidence type="ECO:0000256" key="3">
    <source>
        <dbReference type="ARBA" id="ARBA00022475"/>
    </source>
</evidence>
<feature type="transmembrane region" description="Helical" evidence="7">
    <location>
        <begin position="154"/>
        <end position="174"/>
    </location>
</feature>
<dbReference type="CDD" id="cd06261">
    <property type="entry name" value="TM_PBP2"/>
    <property type="match status" value="2"/>
</dbReference>
<dbReference type="PROSITE" id="PS50928">
    <property type="entry name" value="ABC_TM1"/>
    <property type="match status" value="2"/>
</dbReference>
<dbReference type="GO" id="GO:0055085">
    <property type="term" value="P:transmembrane transport"/>
    <property type="evidence" value="ECO:0007669"/>
    <property type="project" value="InterPro"/>
</dbReference>
<comment type="similarity">
    <text evidence="7">Belongs to the binding-protein-dependent transport system permease family.</text>
</comment>
<dbReference type="RefSeq" id="WP_013164404.1">
    <property type="nucleotide sequence ID" value="NC_014216.1"/>
</dbReference>
<feature type="transmembrane region" description="Helical" evidence="7">
    <location>
        <begin position="98"/>
        <end position="118"/>
    </location>
</feature>
<keyword evidence="10" id="KW-1185">Reference proteome</keyword>
<evidence type="ECO:0000313" key="10">
    <source>
        <dbReference type="Proteomes" id="UP000001508"/>
    </source>
</evidence>
<evidence type="ECO:0000256" key="6">
    <source>
        <dbReference type="ARBA" id="ARBA00023136"/>
    </source>
</evidence>
<feature type="transmembrane region" description="Helical" evidence="7">
    <location>
        <begin position="530"/>
        <end position="551"/>
    </location>
</feature>
<feature type="transmembrane region" description="Helical" evidence="7">
    <location>
        <begin position="474"/>
        <end position="492"/>
    </location>
</feature>
<name>D6Z6C5_DESAT</name>
<feature type="transmembrane region" description="Helical" evidence="7">
    <location>
        <begin position="67"/>
        <end position="91"/>
    </location>
</feature>
<feature type="transmembrane region" description="Helical" evidence="7">
    <location>
        <begin position="384"/>
        <end position="402"/>
    </location>
</feature>
<sequence>MKHIFARYIGGRGGSRPLDFWGVGVPLVALALSVPVLVVLSSVFKPTGEVWRHLAATVLPDYVGNTLLLMLGVGVGTLLIGVSCAWVCTLCRFPGRRIFQWALLLPMAMPAYIIAYTYTGMLDFAGPLQTALRAWFDWGFGDYWFPEIRSLPGAILMLSLVLYPYVYLLARAAFLEQSVCVLEASRTLGCGPWRSFFTVALPMARPAIIAGLTLALMETLADFGTVQYFGVDTFTTGIFRTWYGLGDIDAASQLAALMMTFVLVLIVLERWSRHRARYHNTGQRHQDLPGYQLRGGRALAAFVVCLLPLSFGFLLPAAQLGAWAVATWEHSFDADFLILMRNSLLLAAGAAVLTLALALLLAYGKRLRPTPVIRAGVQVASMGYAVPGLVIAIGVIIPFAWLDNTVDSWMRDNFNISTGLLLSGTVAALLFAYVARFMAVALHAVEAGLGKVKHSMDDAARVMGLRPLQVLRRVHLPVLRGSLLTALLLVFVDVLKELPATLVLRPFNFNTLAVRAFELASDEFLAESSLAALAIVAAGIVPVILLSLTIARSRKQQER</sequence>
<dbReference type="PANTHER" id="PTHR30183:SF2">
    <property type="entry name" value="IRON UTILIZATION PROTEIN"/>
    <property type="match status" value="1"/>
</dbReference>
<feature type="transmembrane region" description="Helical" evidence="7">
    <location>
        <begin position="20"/>
        <end position="44"/>
    </location>
</feature>
<protein>
    <submittedName>
        <fullName evidence="9">Binding-protein-dependent transport systems inner membrane component</fullName>
    </submittedName>
</protein>
<dbReference type="KEGG" id="dak:DaAHT2_2225"/>
<keyword evidence="6 7" id="KW-0472">Membrane</keyword>
<dbReference type="FunFam" id="1.10.3720.10:FF:000088">
    <property type="entry name" value="Iron(III) ABC transporter, permease protein"/>
    <property type="match status" value="1"/>
</dbReference>
<dbReference type="Pfam" id="PF00528">
    <property type="entry name" value="BPD_transp_1"/>
    <property type="match status" value="2"/>
</dbReference>
<keyword evidence="3" id="KW-1003">Cell membrane</keyword>
<dbReference type="eggNOG" id="COG1178">
    <property type="taxonomic scope" value="Bacteria"/>
</dbReference>
<organism evidence="9 10">
    <name type="scientific">Desulfurivibrio alkaliphilus (strain DSM 19089 / UNIQEM U267 / AHT2)</name>
    <dbReference type="NCBI Taxonomy" id="589865"/>
    <lineage>
        <taxon>Bacteria</taxon>
        <taxon>Pseudomonadati</taxon>
        <taxon>Thermodesulfobacteriota</taxon>
        <taxon>Desulfobulbia</taxon>
        <taxon>Desulfobulbales</taxon>
        <taxon>Desulfobulbaceae</taxon>
        <taxon>Desulfurivibrio</taxon>
    </lineage>
</organism>
<feature type="transmembrane region" description="Helical" evidence="7">
    <location>
        <begin position="298"/>
        <end position="324"/>
    </location>
</feature>
<dbReference type="EMBL" id="CP001940">
    <property type="protein sequence ID" value="ADH86890.1"/>
    <property type="molecule type" value="Genomic_DNA"/>
</dbReference>
<comment type="subcellular location">
    <subcellularLocation>
        <location evidence="1 7">Cell membrane</location>
        <topology evidence="1 7">Multi-pass membrane protein</topology>
    </subcellularLocation>
</comment>
<dbReference type="OrthoDB" id="9795403at2"/>
<feature type="transmembrane region" description="Helical" evidence="7">
    <location>
        <begin position="250"/>
        <end position="268"/>
    </location>
</feature>
<evidence type="ECO:0000256" key="4">
    <source>
        <dbReference type="ARBA" id="ARBA00022692"/>
    </source>
</evidence>
<feature type="domain" description="ABC transmembrane type-1" evidence="8">
    <location>
        <begin position="340"/>
        <end position="548"/>
    </location>
</feature>
<keyword evidence="5 7" id="KW-1133">Transmembrane helix</keyword>
<evidence type="ECO:0000256" key="5">
    <source>
        <dbReference type="ARBA" id="ARBA00022989"/>
    </source>
</evidence>
<dbReference type="InterPro" id="IPR035906">
    <property type="entry name" value="MetI-like_sf"/>
</dbReference>
<dbReference type="Gene3D" id="1.10.3720.10">
    <property type="entry name" value="MetI-like"/>
    <property type="match status" value="2"/>
</dbReference>
<dbReference type="InterPro" id="IPR000515">
    <property type="entry name" value="MetI-like"/>
</dbReference>
<evidence type="ECO:0000256" key="1">
    <source>
        <dbReference type="ARBA" id="ARBA00004651"/>
    </source>
</evidence>
<evidence type="ECO:0000256" key="2">
    <source>
        <dbReference type="ARBA" id="ARBA00022448"/>
    </source>
</evidence>
<dbReference type="PANTHER" id="PTHR30183">
    <property type="entry name" value="MOLYBDENUM TRANSPORT SYSTEM PERMEASE PROTEIN MODB"/>
    <property type="match status" value="1"/>
</dbReference>
<dbReference type="Proteomes" id="UP000001508">
    <property type="component" value="Chromosome"/>
</dbReference>
<dbReference type="HOGENOM" id="CLU_021838_0_2_7"/>
<feature type="transmembrane region" description="Helical" evidence="7">
    <location>
        <begin position="344"/>
        <end position="363"/>
    </location>
</feature>
<feature type="transmembrane region" description="Helical" evidence="7">
    <location>
        <begin position="414"/>
        <end position="434"/>
    </location>
</feature>